<dbReference type="EMBL" id="CP040637">
    <property type="protein sequence ID" value="QCW03973.1"/>
    <property type="molecule type" value="Genomic_DNA"/>
</dbReference>
<dbReference type="AlphaFoldDB" id="A0A4P9TGI3"/>
<evidence type="ECO:0000313" key="1">
    <source>
        <dbReference type="EMBL" id="QCW03973.1"/>
    </source>
</evidence>
<sequence length="114" mass="12244">MLGTPVGLYELSDIHLDVDEFGVHIDNPVVLLGTRHGSTSRHKQGSKSVIKLGPVHYPESIFRNDGCDALDNANDMLYGAVVVSEDDLTDDAITALQQSGGSVFSDVSDPNVLY</sequence>
<gene>
    <name evidence="1" type="ORF">FGF80_12315</name>
</gene>
<dbReference type="RefSeq" id="WP_138654320.1">
    <property type="nucleotide sequence ID" value="NZ_CP040637.1"/>
</dbReference>
<name>A0A4P9TGI3_9EURY</name>
<accession>A0A4P9TGI3</accession>
<organism evidence="1 2">
    <name type="scientific">Natrinema pallidum</name>
    <dbReference type="NCBI Taxonomy" id="69527"/>
    <lineage>
        <taxon>Archaea</taxon>
        <taxon>Methanobacteriati</taxon>
        <taxon>Methanobacteriota</taxon>
        <taxon>Stenosarchaea group</taxon>
        <taxon>Halobacteria</taxon>
        <taxon>Halobacteriales</taxon>
        <taxon>Natrialbaceae</taxon>
        <taxon>Natrinema</taxon>
    </lineage>
</organism>
<dbReference type="KEGG" id="npl:FGF80_12315"/>
<reference evidence="2" key="1">
    <citation type="submission" date="2019-05" db="EMBL/GenBank/DDBJ databases">
        <title>Complete Genome Sequence and Methylation Pattern of the Halophilic Archaeon Natrinema pallidum BOL6-1.</title>
        <authorList>
            <person name="DasSarma P."/>
            <person name="DasSarma B.P."/>
            <person name="DasSarma S.L."/>
            <person name="Martinez F.L."/>
            <person name="Guzman D."/>
            <person name="Roberts R.J."/>
            <person name="DasSarma S."/>
        </authorList>
    </citation>
    <scope>NUCLEOTIDE SEQUENCE [LARGE SCALE GENOMIC DNA]</scope>
    <source>
        <strain evidence="2">BOL6-1</strain>
    </source>
</reference>
<protein>
    <submittedName>
        <fullName evidence="1">Uncharacterized protein</fullName>
    </submittedName>
</protein>
<evidence type="ECO:0000313" key="2">
    <source>
        <dbReference type="Proteomes" id="UP000307562"/>
    </source>
</evidence>
<proteinExistence type="predicted"/>
<dbReference type="GeneID" id="96156791"/>
<dbReference type="Proteomes" id="UP000307562">
    <property type="component" value="Chromosome"/>
</dbReference>
<keyword evidence="2" id="KW-1185">Reference proteome</keyword>